<evidence type="ECO:0000313" key="2">
    <source>
        <dbReference type="Proteomes" id="UP000198846"/>
    </source>
</evidence>
<protein>
    <submittedName>
        <fullName evidence="1">Uncharacterized protein</fullName>
    </submittedName>
</protein>
<keyword evidence="2" id="KW-1185">Reference proteome</keyword>
<evidence type="ECO:0000313" key="1">
    <source>
        <dbReference type="EMBL" id="SEA56045.1"/>
    </source>
</evidence>
<reference evidence="2" key="1">
    <citation type="submission" date="2016-10" db="EMBL/GenBank/DDBJ databases">
        <authorList>
            <person name="Varghese N."/>
            <person name="Submissions S."/>
        </authorList>
    </citation>
    <scope>NUCLEOTIDE SEQUENCE [LARGE SCALE GENOMIC DNA]</scope>
    <source>
        <strain evidence="2">DSM 23842</strain>
    </source>
</reference>
<organism evidence="1 2">
    <name type="scientific">Bizionia paragorgiae</name>
    <dbReference type="NCBI Taxonomy" id="283786"/>
    <lineage>
        <taxon>Bacteria</taxon>
        <taxon>Pseudomonadati</taxon>
        <taxon>Bacteroidota</taxon>
        <taxon>Flavobacteriia</taxon>
        <taxon>Flavobacteriales</taxon>
        <taxon>Flavobacteriaceae</taxon>
        <taxon>Bizionia</taxon>
    </lineage>
</organism>
<dbReference type="RefSeq" id="WP_092135842.1">
    <property type="nucleotide sequence ID" value="NZ_FNQK01000018.1"/>
</dbReference>
<dbReference type="EMBL" id="FNQK01000018">
    <property type="protein sequence ID" value="SEA56045.1"/>
    <property type="molecule type" value="Genomic_DNA"/>
</dbReference>
<dbReference type="STRING" id="283786.SAMN04487990_11835"/>
<name>A0A1H4C6H2_BIZPA</name>
<dbReference type="AlphaFoldDB" id="A0A1H4C6H2"/>
<proteinExistence type="predicted"/>
<accession>A0A1H4C6H2</accession>
<gene>
    <name evidence="1" type="ORF">SAMN04487990_11835</name>
</gene>
<dbReference type="OrthoDB" id="1163349at2"/>
<sequence>MVHSEKKENEAFLLESISYLENLGFENIKSDIEGYESPKSYKKQGTDITITPDITATRRTRKYYFELSVKSQEPRLLKTKWRFLDVLTRMNDHRFRIITKRGHYKFTHDMLNDLNLNKTLIKL</sequence>
<dbReference type="Proteomes" id="UP000198846">
    <property type="component" value="Unassembled WGS sequence"/>
</dbReference>